<evidence type="ECO:0000313" key="4">
    <source>
        <dbReference type="EMBL" id="MBB6646018.1"/>
    </source>
</evidence>
<protein>
    <recommendedName>
        <fullName evidence="3">DUF7260 domain-containing protein</fullName>
    </recommendedName>
</protein>
<organism evidence="4 5">
    <name type="scientific">Halobellus ruber</name>
    <dbReference type="NCBI Taxonomy" id="2761102"/>
    <lineage>
        <taxon>Archaea</taxon>
        <taxon>Methanobacteriati</taxon>
        <taxon>Methanobacteriota</taxon>
        <taxon>Stenosarchaea group</taxon>
        <taxon>Halobacteria</taxon>
        <taxon>Halobacteriales</taxon>
        <taxon>Haloferacaceae</taxon>
        <taxon>Halobellus</taxon>
    </lineage>
</organism>
<dbReference type="Pfam" id="PF23921">
    <property type="entry name" value="DUF7260"/>
    <property type="match status" value="1"/>
</dbReference>
<proteinExistence type="predicted"/>
<comment type="caution">
    <text evidence="4">The sequence shown here is derived from an EMBL/GenBank/DDBJ whole genome shotgun (WGS) entry which is preliminary data.</text>
</comment>
<evidence type="ECO:0000256" key="1">
    <source>
        <dbReference type="SAM" id="Coils"/>
    </source>
</evidence>
<dbReference type="EMBL" id="JACKXD010000002">
    <property type="protein sequence ID" value="MBB6646018.1"/>
    <property type="molecule type" value="Genomic_DNA"/>
</dbReference>
<gene>
    <name evidence="4" type="ORF">H5V44_06910</name>
</gene>
<dbReference type="RefSeq" id="WP_185192374.1">
    <property type="nucleotide sequence ID" value="NZ_JACKXD010000002.1"/>
</dbReference>
<dbReference type="InterPro" id="IPR055684">
    <property type="entry name" value="DUF7260"/>
</dbReference>
<feature type="coiled-coil region" evidence="1">
    <location>
        <begin position="201"/>
        <end position="228"/>
    </location>
</feature>
<evidence type="ECO:0000313" key="5">
    <source>
        <dbReference type="Proteomes" id="UP000546257"/>
    </source>
</evidence>
<evidence type="ECO:0000259" key="3">
    <source>
        <dbReference type="Pfam" id="PF23921"/>
    </source>
</evidence>
<feature type="domain" description="DUF7260" evidence="3">
    <location>
        <begin position="39"/>
        <end position="271"/>
    </location>
</feature>
<reference evidence="4 5" key="1">
    <citation type="submission" date="2020-08" db="EMBL/GenBank/DDBJ databases">
        <authorList>
            <person name="Seo M.-J."/>
        </authorList>
    </citation>
    <scope>NUCLEOTIDE SEQUENCE [LARGE SCALE GENOMIC DNA]</scope>
    <source>
        <strain evidence="4 5">MBLA0160</strain>
    </source>
</reference>
<keyword evidence="1" id="KW-0175">Coiled coil</keyword>
<sequence length="284" mass="31297">MAKTAIATIALVRFGPLAFSLAAPAWNGVPFAAAVGCLTRIPEAIETAREEKRRTESERVAFERFSERVRELDATDDRGAPVDGTLLRDPAGTAGDTTETVRELYRATVMSVDFYESEYGEPLLTNVAAELGPDFATALATTDTLDPPLQHALADASQTAAGERAELASLVGSELQSLTASEQRLRNAANAVDRVHSREFNRQAFEGLEDAARRLRTAERECDSLIADRQTEYVDAPQGGGLNFREYLYERHDWTHPVVGDALDLIRRVREVEERIAATVFDRE</sequence>
<feature type="region of interest" description="Disordered" evidence="2">
    <location>
        <begin position="76"/>
        <end position="95"/>
    </location>
</feature>
<name>A0A7J9SH26_9EURY</name>
<dbReference type="AlphaFoldDB" id="A0A7J9SH26"/>
<accession>A0A7J9SH26</accession>
<dbReference type="Proteomes" id="UP000546257">
    <property type="component" value="Unassembled WGS sequence"/>
</dbReference>
<evidence type="ECO:0000256" key="2">
    <source>
        <dbReference type="SAM" id="MobiDB-lite"/>
    </source>
</evidence>
<keyword evidence="5" id="KW-1185">Reference proteome</keyword>